<dbReference type="HAMAP" id="MF_03012">
    <property type="entry name" value="eIF3m"/>
    <property type="match status" value="1"/>
</dbReference>
<dbReference type="InterPro" id="IPR036390">
    <property type="entry name" value="WH_DNA-bd_sf"/>
</dbReference>
<evidence type="ECO:0000259" key="6">
    <source>
        <dbReference type="PROSITE" id="PS50250"/>
    </source>
</evidence>
<dbReference type="GO" id="GO:0003743">
    <property type="term" value="F:translation initiation factor activity"/>
    <property type="evidence" value="ECO:0007669"/>
    <property type="project" value="UniProtKB-UniRule"/>
</dbReference>
<proteinExistence type="inferred from homology"/>
<dbReference type="InterPro" id="IPR000717">
    <property type="entry name" value="PCI_dom"/>
</dbReference>
<comment type="caution">
    <text evidence="7">The sequence shown here is derived from an EMBL/GenBank/DDBJ whole genome shotgun (WGS) entry which is preliminary data.</text>
</comment>
<evidence type="ECO:0000256" key="1">
    <source>
        <dbReference type="ARBA" id="ARBA00008482"/>
    </source>
</evidence>
<comment type="similarity">
    <text evidence="1">Belongs to the CSN7/EIF3M family. CSN7 subfamily.</text>
</comment>
<feature type="domain" description="PCI" evidence="6">
    <location>
        <begin position="216"/>
        <end position="383"/>
    </location>
</feature>
<dbReference type="SUPFAM" id="SSF46785">
    <property type="entry name" value="Winged helix' DNA-binding domain"/>
    <property type="match status" value="1"/>
</dbReference>
<organism evidence="7 8">
    <name type="scientific">Gracilariopsis chorda</name>
    <dbReference type="NCBI Taxonomy" id="448386"/>
    <lineage>
        <taxon>Eukaryota</taxon>
        <taxon>Rhodophyta</taxon>
        <taxon>Florideophyceae</taxon>
        <taxon>Rhodymeniophycidae</taxon>
        <taxon>Gracilariales</taxon>
        <taxon>Gracilariaceae</taxon>
        <taxon>Gracilariopsis</taxon>
    </lineage>
</organism>
<comment type="subunit">
    <text evidence="5">Component of the eukaryotic translation initiation factor 3 (eIF-3) complex.</text>
</comment>
<evidence type="ECO:0000313" key="7">
    <source>
        <dbReference type="EMBL" id="PXF47470.1"/>
    </source>
</evidence>
<keyword evidence="3 5" id="KW-0396">Initiation factor</keyword>
<keyword evidence="8" id="KW-1185">Reference proteome</keyword>
<accession>A0A2V3J253</accession>
<protein>
    <recommendedName>
        <fullName evidence="5">Eukaryotic translation initiation factor 3 subunit M</fullName>
        <shortName evidence="5">eIF3m</shortName>
    </recommendedName>
</protein>
<comment type="subcellular location">
    <subcellularLocation>
        <location evidence="5">Cytoplasm</location>
    </subcellularLocation>
</comment>
<dbReference type="GO" id="GO:0016282">
    <property type="term" value="C:eukaryotic 43S preinitiation complex"/>
    <property type="evidence" value="ECO:0007669"/>
    <property type="project" value="UniProtKB-UniRule"/>
</dbReference>
<evidence type="ECO:0000256" key="2">
    <source>
        <dbReference type="ARBA" id="ARBA00022490"/>
    </source>
</evidence>
<gene>
    <name evidence="7" type="ORF">BWQ96_02801</name>
</gene>
<evidence type="ECO:0000256" key="5">
    <source>
        <dbReference type="HAMAP-Rule" id="MF_03012"/>
    </source>
</evidence>
<evidence type="ECO:0000256" key="3">
    <source>
        <dbReference type="ARBA" id="ARBA00022540"/>
    </source>
</evidence>
<dbReference type="STRING" id="448386.A0A2V3J253"/>
<evidence type="ECO:0000313" key="8">
    <source>
        <dbReference type="Proteomes" id="UP000247409"/>
    </source>
</evidence>
<dbReference type="GO" id="GO:0071541">
    <property type="term" value="C:eukaryotic translation initiation factor 3 complex, eIF3m"/>
    <property type="evidence" value="ECO:0007669"/>
    <property type="project" value="UniProtKB-UniRule"/>
</dbReference>
<dbReference type="OrthoDB" id="10267031at2759"/>
<sequence length="429" mass="47638">MVAPVSEDIVTNGVHNIGPASHAPDIGDGNEQDLNVLRTELAAAAHYLQSRIEQDGLEDSIVQAEAAGDALGATNKLADAFIKALDAPEGPNGSGSLEGCMQELLVWVKKQCAMNDDLVDKICNGLCEGVSNGELRLRCMALLYNFVGEHHHAKRFTLLAATIALAAKVCLVPTIVDTVLPKLESFMRHWQTGIPEKRRMYKVCYEALKSADMAEQAFTFNVKQLGLYNGATEEELKTAEEPTIDVIVQAVRLPKLYRFDTLLELDAVKRFEKLDGDFKRLHELISIFVRDDLAAFAEFKSKNEEFLQKYEIDVAVAEDKMRLLTFASLGIDSPDLTYDMIASALQIPQDQVEEWVIRAISSGLVDGKINQLKSSVAIYRSTQRMFTREEWLPLSERINIWKENIGELLTSLRETRQASTAAAVEAFSG</sequence>
<dbReference type="Pfam" id="PF01399">
    <property type="entry name" value="PCI"/>
    <property type="match status" value="1"/>
</dbReference>
<dbReference type="PANTHER" id="PTHR15350:SF2">
    <property type="entry name" value="EUKARYOTIC TRANSLATION INITIATION FACTOR 3 SUBUNIT M"/>
    <property type="match status" value="1"/>
</dbReference>
<comment type="function">
    <text evidence="5">Component of the eukaryotic translation initiation factor 3 (eIF-3) complex, which is involved in protein synthesis of a specialized repertoire of mRNAs and, together with other initiation factors, stimulates binding of mRNA and methionyl-tRNAi to the 40S ribosome. The eIF-3 complex specifically targets and initiates translation of a subset of mRNAs involved in cell proliferation.</text>
</comment>
<dbReference type="PANTHER" id="PTHR15350">
    <property type="entry name" value="COP9 SIGNALOSOME COMPLEX SUBUNIT 7/DENDRITIC CELL PROTEIN GA17"/>
    <property type="match status" value="1"/>
</dbReference>
<reference evidence="7 8" key="1">
    <citation type="journal article" date="2018" name="Mol. Biol. Evol.">
        <title>Analysis of the draft genome of the red seaweed Gracilariopsis chorda provides insights into genome size evolution in Rhodophyta.</title>
        <authorList>
            <person name="Lee J."/>
            <person name="Yang E.C."/>
            <person name="Graf L."/>
            <person name="Yang J.H."/>
            <person name="Qiu H."/>
            <person name="Zel Zion U."/>
            <person name="Chan C.X."/>
            <person name="Stephens T.G."/>
            <person name="Weber A.P.M."/>
            <person name="Boo G.H."/>
            <person name="Boo S.M."/>
            <person name="Kim K.M."/>
            <person name="Shin Y."/>
            <person name="Jung M."/>
            <person name="Lee S.J."/>
            <person name="Yim H.S."/>
            <person name="Lee J.H."/>
            <person name="Bhattacharya D."/>
            <person name="Yoon H.S."/>
        </authorList>
    </citation>
    <scope>NUCLEOTIDE SEQUENCE [LARGE SCALE GENOMIC DNA]</scope>
    <source>
        <strain evidence="7 8">SKKU-2015</strain>
        <tissue evidence="7">Whole body</tissue>
    </source>
</reference>
<dbReference type="GO" id="GO:0001732">
    <property type="term" value="P:formation of cytoplasmic translation initiation complex"/>
    <property type="evidence" value="ECO:0007669"/>
    <property type="project" value="UniProtKB-UniRule"/>
</dbReference>
<dbReference type="InterPro" id="IPR045237">
    <property type="entry name" value="COPS7/eIF3m"/>
</dbReference>
<dbReference type="AlphaFoldDB" id="A0A2V3J253"/>
<dbReference type="EMBL" id="NBIV01000024">
    <property type="protein sequence ID" value="PXF47470.1"/>
    <property type="molecule type" value="Genomic_DNA"/>
</dbReference>
<dbReference type="GO" id="GO:0033290">
    <property type="term" value="C:eukaryotic 48S preinitiation complex"/>
    <property type="evidence" value="ECO:0007669"/>
    <property type="project" value="UniProtKB-UniRule"/>
</dbReference>
<keyword evidence="4 5" id="KW-0648">Protein biosynthesis</keyword>
<dbReference type="PROSITE" id="PS50250">
    <property type="entry name" value="PCI"/>
    <property type="match status" value="1"/>
</dbReference>
<dbReference type="InterPro" id="IPR027528">
    <property type="entry name" value="eIF3m"/>
</dbReference>
<dbReference type="Proteomes" id="UP000247409">
    <property type="component" value="Unassembled WGS sequence"/>
</dbReference>
<evidence type="ECO:0000256" key="4">
    <source>
        <dbReference type="ARBA" id="ARBA00022917"/>
    </source>
</evidence>
<comment type="similarity">
    <text evidence="5">Belongs to the eIF-3 subunit M family.</text>
</comment>
<name>A0A2V3J253_9FLOR</name>
<keyword evidence="2 5" id="KW-0963">Cytoplasm</keyword>
<dbReference type="SMART" id="SM00088">
    <property type="entry name" value="PINT"/>
    <property type="match status" value="1"/>
</dbReference>